<comment type="caution">
    <text evidence="1">The sequence shown here is derived from an EMBL/GenBank/DDBJ whole genome shotgun (WGS) entry which is preliminary data.</text>
</comment>
<gene>
    <name evidence="1" type="ORF">J2S64_002838</name>
</gene>
<dbReference type="SUPFAM" id="SSF53474">
    <property type="entry name" value="alpha/beta-Hydrolases"/>
    <property type="match status" value="1"/>
</dbReference>
<dbReference type="InterPro" id="IPR029058">
    <property type="entry name" value="AB_hydrolase_fold"/>
</dbReference>
<proteinExistence type="predicted"/>
<evidence type="ECO:0008006" key="3">
    <source>
        <dbReference type="Google" id="ProtNLM"/>
    </source>
</evidence>
<dbReference type="RefSeq" id="WP_310291419.1">
    <property type="nucleotide sequence ID" value="NZ_BAAAWO010000001.1"/>
</dbReference>
<evidence type="ECO:0000313" key="1">
    <source>
        <dbReference type="EMBL" id="MDR7359147.1"/>
    </source>
</evidence>
<keyword evidence="2" id="KW-1185">Reference proteome</keyword>
<reference evidence="1 2" key="1">
    <citation type="submission" date="2023-07" db="EMBL/GenBank/DDBJ databases">
        <title>Sequencing the genomes of 1000 actinobacteria strains.</title>
        <authorList>
            <person name="Klenk H.-P."/>
        </authorList>
    </citation>
    <scope>NUCLEOTIDE SEQUENCE [LARGE SCALE GENOMIC DNA]</scope>
    <source>
        <strain evidence="1 2">DSM 20167</strain>
    </source>
</reference>
<sequence length="474" mass="50741">MGYEVHGGLGSIRFSITEMERTTSMLTGAGADLLEATSFLARSPQIPATMLALGTVLLRARVLGAVAAVAEAAGSCTARAAETGVLALKVSTARITYEQAEFAVQRKVNEARGSQLPLTIMWDLASNKGRPRTQTTEDIINQLPNAPGLPFGFLRDTEHGGLFDSSVTDRLYPQLTDFLSDQNLVHLRPIEVVGHGPEQVVEFDGSIESLVDLQKVAEREPPGSLLITRVEAPEGSVYVLTIPGTQSDPPLDRQGNVRRVKGAGPGQVPGNPWDGVGIIEGMGNDSKNLVPAVEDALRQSGARNGDRVVVTGYSQGGIHAVNIVNNEHLGKLFDFQHLSTFGAPTGRTPVPSDTQALHLEDKYDLVPGTDGTTNPDERNRLTVVFDGPDQAKNLGNDGFGEAHKLENYDSHAKGLRGATDPGVVESLGLLGALFGRSRQGKVRSYQLARQPKLRIKVPAKDGKHGRLNRIAPSR</sequence>
<name>A0ABU2BKH9_9MICC</name>
<protein>
    <recommendedName>
        <fullName evidence="3">PE-PPE domain-containing protein</fullName>
    </recommendedName>
</protein>
<dbReference type="Proteomes" id="UP001183817">
    <property type="component" value="Unassembled WGS sequence"/>
</dbReference>
<organism evidence="1 2">
    <name type="scientific">Paeniglutamicibacter sulfureus</name>
    <dbReference type="NCBI Taxonomy" id="43666"/>
    <lineage>
        <taxon>Bacteria</taxon>
        <taxon>Bacillati</taxon>
        <taxon>Actinomycetota</taxon>
        <taxon>Actinomycetes</taxon>
        <taxon>Micrococcales</taxon>
        <taxon>Micrococcaceae</taxon>
        <taxon>Paeniglutamicibacter</taxon>
    </lineage>
</organism>
<evidence type="ECO:0000313" key="2">
    <source>
        <dbReference type="Proteomes" id="UP001183817"/>
    </source>
</evidence>
<dbReference type="EMBL" id="JAVDYI010000001">
    <property type="protein sequence ID" value="MDR7359147.1"/>
    <property type="molecule type" value="Genomic_DNA"/>
</dbReference>
<accession>A0ABU2BKH9</accession>